<keyword evidence="7" id="KW-0547">Nucleotide-binding</keyword>
<feature type="domain" description="HAMP" evidence="15">
    <location>
        <begin position="191"/>
        <end position="242"/>
    </location>
</feature>
<evidence type="ECO:0000259" key="15">
    <source>
        <dbReference type="PROSITE" id="PS50885"/>
    </source>
</evidence>
<comment type="catalytic activity">
    <reaction evidence="1">
        <text>ATP + protein L-histidine = ADP + protein N-phospho-L-histidine.</text>
        <dbReference type="EC" id="2.7.13.3"/>
    </reaction>
</comment>
<keyword evidence="8" id="KW-0418">Kinase</keyword>
<dbReference type="EC" id="2.7.13.3" evidence="3"/>
<dbReference type="SUPFAM" id="SSF55874">
    <property type="entry name" value="ATPase domain of HSP90 chaperone/DNA topoisomerase II/histidine kinase"/>
    <property type="match status" value="1"/>
</dbReference>
<keyword evidence="12 13" id="KW-0472">Membrane</keyword>
<reference evidence="16 17" key="1">
    <citation type="submission" date="2019-01" db="EMBL/GenBank/DDBJ databases">
        <title>Litorilituus lipolytica sp. nov., isolated from intertidal sand of the Yellow Sea in China.</title>
        <authorList>
            <person name="Liu A."/>
        </authorList>
    </citation>
    <scope>NUCLEOTIDE SEQUENCE [LARGE SCALE GENOMIC DNA]</scope>
    <source>
        <strain evidence="16 17">RZ04</strain>
    </source>
</reference>
<dbReference type="InterPro" id="IPR036890">
    <property type="entry name" value="HATPase_C_sf"/>
</dbReference>
<dbReference type="InterPro" id="IPR050428">
    <property type="entry name" value="TCS_sensor_his_kinase"/>
</dbReference>
<evidence type="ECO:0000256" key="10">
    <source>
        <dbReference type="ARBA" id="ARBA00022989"/>
    </source>
</evidence>
<keyword evidence="11" id="KW-0902">Two-component regulatory system</keyword>
<evidence type="ECO:0000256" key="6">
    <source>
        <dbReference type="ARBA" id="ARBA00022692"/>
    </source>
</evidence>
<accession>A0A502L690</accession>
<dbReference type="InterPro" id="IPR003594">
    <property type="entry name" value="HATPase_dom"/>
</dbReference>
<dbReference type="PRINTS" id="PR00344">
    <property type="entry name" value="BCTRLSENSOR"/>
</dbReference>
<dbReference type="InterPro" id="IPR003660">
    <property type="entry name" value="HAMP_dom"/>
</dbReference>
<feature type="transmembrane region" description="Helical" evidence="13">
    <location>
        <begin position="171"/>
        <end position="190"/>
    </location>
</feature>
<organism evidence="16 17">
    <name type="scientific">Litorilituus lipolyticus</name>
    <dbReference type="NCBI Taxonomy" id="2491017"/>
    <lineage>
        <taxon>Bacteria</taxon>
        <taxon>Pseudomonadati</taxon>
        <taxon>Pseudomonadota</taxon>
        <taxon>Gammaproteobacteria</taxon>
        <taxon>Alteromonadales</taxon>
        <taxon>Colwelliaceae</taxon>
        <taxon>Litorilituus</taxon>
    </lineage>
</organism>
<dbReference type="GO" id="GO:0005886">
    <property type="term" value="C:plasma membrane"/>
    <property type="evidence" value="ECO:0007669"/>
    <property type="project" value="TreeGrafter"/>
</dbReference>
<evidence type="ECO:0000256" key="11">
    <source>
        <dbReference type="ARBA" id="ARBA00023012"/>
    </source>
</evidence>
<dbReference type="AlphaFoldDB" id="A0A502L690"/>
<dbReference type="CDD" id="cd16954">
    <property type="entry name" value="HATPase_PhoQ-like"/>
    <property type="match status" value="1"/>
</dbReference>
<dbReference type="PROSITE" id="PS50109">
    <property type="entry name" value="HIS_KIN"/>
    <property type="match status" value="1"/>
</dbReference>
<dbReference type="PANTHER" id="PTHR45436">
    <property type="entry name" value="SENSOR HISTIDINE KINASE YKOH"/>
    <property type="match status" value="1"/>
</dbReference>
<keyword evidence="5" id="KW-0808">Transferase</keyword>
<dbReference type="OrthoDB" id="9809567at2"/>
<evidence type="ECO:0000256" key="2">
    <source>
        <dbReference type="ARBA" id="ARBA00004370"/>
    </source>
</evidence>
<keyword evidence="4" id="KW-0597">Phosphoprotein</keyword>
<dbReference type="PANTHER" id="PTHR45436:SF4">
    <property type="entry name" value="SENSOR PROTEIN PHOQ"/>
    <property type="match status" value="1"/>
</dbReference>
<evidence type="ECO:0000313" key="16">
    <source>
        <dbReference type="EMBL" id="TPH15847.1"/>
    </source>
</evidence>
<dbReference type="InterPro" id="IPR005467">
    <property type="entry name" value="His_kinase_dom"/>
</dbReference>
<dbReference type="Proteomes" id="UP000315303">
    <property type="component" value="Unassembled WGS sequence"/>
</dbReference>
<dbReference type="EMBL" id="SAWY01000018">
    <property type="protein sequence ID" value="TPH15847.1"/>
    <property type="molecule type" value="Genomic_DNA"/>
</dbReference>
<gene>
    <name evidence="16" type="ORF">EPA86_07720</name>
</gene>
<dbReference type="Pfam" id="PF02518">
    <property type="entry name" value="HATPase_c"/>
    <property type="match status" value="1"/>
</dbReference>
<evidence type="ECO:0000256" key="3">
    <source>
        <dbReference type="ARBA" id="ARBA00012438"/>
    </source>
</evidence>
<evidence type="ECO:0000259" key="14">
    <source>
        <dbReference type="PROSITE" id="PS50109"/>
    </source>
</evidence>
<evidence type="ECO:0000313" key="17">
    <source>
        <dbReference type="Proteomes" id="UP000315303"/>
    </source>
</evidence>
<proteinExistence type="predicted"/>
<sequence>MLASASIVVLVLLPIIGFILTNSFEARLIKAIEKELTAYSYSILAVSEVENNELYMPEQLTENLFNVSRSGLYSAISTVKSKNSNNTDSILWQSKSLLTIELPVFQKSPEIGKSHFSTITLNNQEHFIYSYSVSFTKNLGENEAIEFPVTLHLIKSKADFNDAISEFTLSLWQWLLLLMTLIGVMQWFWLRWMFKPLQQLKEEVHEIEQGNIATLERDYPVELHPLTNQVNLLLQTEQNQRTRYRNALSDLAHSLKTPLAVIQSQDSEHQSTKEQLAIINNMIDHQLKRAQSAGEASWHLAINVKDVLEKLISTLKKIYLDKNVQFDLQCHENASFRGDESDLLEILGNLLDNACKACKQHIAISVEQNAQRLSIIIEDDGSGISSDLREQIFKRGVRIDSYQQGHGIGLAIVRDLVNSYQGDLLICESEKLVGAKFTILFSHHKTH</sequence>
<protein>
    <recommendedName>
        <fullName evidence="3">histidine kinase</fullName>
        <ecNumber evidence="3">2.7.13.3</ecNumber>
    </recommendedName>
</protein>
<dbReference type="GO" id="GO:0000160">
    <property type="term" value="P:phosphorelay signal transduction system"/>
    <property type="evidence" value="ECO:0007669"/>
    <property type="project" value="UniProtKB-KW"/>
</dbReference>
<dbReference type="InterPro" id="IPR058619">
    <property type="entry name" value="PhoQ/CarS-like_HATPase"/>
</dbReference>
<evidence type="ECO:0000256" key="1">
    <source>
        <dbReference type="ARBA" id="ARBA00000085"/>
    </source>
</evidence>
<dbReference type="SMART" id="SM00387">
    <property type="entry name" value="HATPase_c"/>
    <property type="match status" value="1"/>
</dbReference>
<evidence type="ECO:0000256" key="12">
    <source>
        <dbReference type="ARBA" id="ARBA00023136"/>
    </source>
</evidence>
<evidence type="ECO:0000256" key="9">
    <source>
        <dbReference type="ARBA" id="ARBA00022840"/>
    </source>
</evidence>
<evidence type="ECO:0000256" key="13">
    <source>
        <dbReference type="SAM" id="Phobius"/>
    </source>
</evidence>
<dbReference type="GO" id="GO:0005524">
    <property type="term" value="F:ATP binding"/>
    <property type="evidence" value="ECO:0007669"/>
    <property type="project" value="UniProtKB-KW"/>
</dbReference>
<dbReference type="InterPro" id="IPR004358">
    <property type="entry name" value="Sig_transdc_His_kin-like_C"/>
</dbReference>
<comment type="subcellular location">
    <subcellularLocation>
        <location evidence="2">Membrane</location>
    </subcellularLocation>
</comment>
<dbReference type="GO" id="GO:0004673">
    <property type="term" value="F:protein histidine kinase activity"/>
    <property type="evidence" value="ECO:0007669"/>
    <property type="project" value="UniProtKB-EC"/>
</dbReference>
<comment type="caution">
    <text evidence="16">The sequence shown here is derived from an EMBL/GenBank/DDBJ whole genome shotgun (WGS) entry which is preliminary data.</text>
</comment>
<evidence type="ECO:0000256" key="8">
    <source>
        <dbReference type="ARBA" id="ARBA00022777"/>
    </source>
</evidence>
<evidence type="ECO:0000256" key="4">
    <source>
        <dbReference type="ARBA" id="ARBA00022553"/>
    </source>
</evidence>
<feature type="domain" description="Histidine kinase" evidence="14">
    <location>
        <begin position="250"/>
        <end position="445"/>
    </location>
</feature>
<keyword evidence="6 13" id="KW-0812">Transmembrane</keyword>
<keyword evidence="10 13" id="KW-1133">Transmembrane helix</keyword>
<keyword evidence="9" id="KW-0067">ATP-binding</keyword>
<dbReference type="Gene3D" id="1.10.287.130">
    <property type="match status" value="1"/>
</dbReference>
<name>A0A502L690_9GAMM</name>
<dbReference type="Gene3D" id="3.30.565.10">
    <property type="entry name" value="Histidine kinase-like ATPase, C-terminal domain"/>
    <property type="match status" value="1"/>
</dbReference>
<dbReference type="PROSITE" id="PS50885">
    <property type="entry name" value="HAMP"/>
    <property type="match status" value="1"/>
</dbReference>
<keyword evidence="17" id="KW-1185">Reference proteome</keyword>
<evidence type="ECO:0000256" key="5">
    <source>
        <dbReference type="ARBA" id="ARBA00022679"/>
    </source>
</evidence>
<evidence type="ECO:0000256" key="7">
    <source>
        <dbReference type="ARBA" id="ARBA00022741"/>
    </source>
</evidence>